<sequence>MQENLQNFNYEVFVSKTMLDMLLYSDDPWDSSFYQLIILSESLSNRELKRIVPKLKEKNAVIFRKYVCEPINKEKGVLEGLGIDQWIPREIGTDVLRELISECTTSMNEAVKVKKATETLAELTMEFTKNQKKCFSKLYDAEGAIVSREELCESIWNDEPTRSNLAQLSVLTKSLRQKLMRKGFSSTIIETVWGKGYHLNKEFYTVYHTPYQ</sequence>
<dbReference type="PROSITE" id="PS51755">
    <property type="entry name" value="OMPR_PHOB"/>
    <property type="match status" value="1"/>
</dbReference>
<dbReference type="Proteomes" id="UP000664495">
    <property type="component" value="Unassembled WGS sequence"/>
</dbReference>
<protein>
    <submittedName>
        <fullName evidence="6">Winged helix-turn-helix domain-containing protein</fullName>
    </submittedName>
</protein>
<dbReference type="Pfam" id="PF00486">
    <property type="entry name" value="Trans_reg_C"/>
    <property type="match status" value="1"/>
</dbReference>
<accession>A0ABS3HNP2</accession>
<evidence type="ECO:0000256" key="1">
    <source>
        <dbReference type="ARBA" id="ARBA00023015"/>
    </source>
</evidence>
<dbReference type="SUPFAM" id="SSF46894">
    <property type="entry name" value="C-terminal effector domain of the bipartite response regulators"/>
    <property type="match status" value="1"/>
</dbReference>
<reference evidence="6 7" key="1">
    <citation type="submission" date="2021-03" db="EMBL/GenBank/DDBJ databases">
        <title>Enterococcal diversity collection.</title>
        <authorList>
            <person name="Gilmore M.S."/>
            <person name="Schwartzman J."/>
            <person name="Van Tyne D."/>
            <person name="Martin M."/>
            <person name="Earl A.M."/>
            <person name="Manson A.L."/>
            <person name="Straub T."/>
            <person name="Salamzade R."/>
            <person name="Saavedra J."/>
            <person name="Lebreton F."/>
            <person name="Prichula J."/>
            <person name="Schaufler K."/>
            <person name="Gaca A."/>
            <person name="Sgardioli B."/>
            <person name="Wagenaar J."/>
            <person name="Strong T."/>
        </authorList>
    </citation>
    <scope>NUCLEOTIDE SEQUENCE [LARGE SCALE GENOMIC DNA]</scope>
    <source>
        <strain evidence="6 7">MJM16</strain>
    </source>
</reference>
<feature type="DNA-binding region" description="OmpR/PhoB-type" evidence="4">
    <location>
        <begin position="101"/>
        <end position="201"/>
    </location>
</feature>
<keyword evidence="3" id="KW-0804">Transcription</keyword>
<feature type="domain" description="OmpR/PhoB-type" evidence="5">
    <location>
        <begin position="101"/>
        <end position="201"/>
    </location>
</feature>
<evidence type="ECO:0000259" key="5">
    <source>
        <dbReference type="PROSITE" id="PS51755"/>
    </source>
</evidence>
<evidence type="ECO:0000313" key="7">
    <source>
        <dbReference type="Proteomes" id="UP000664495"/>
    </source>
</evidence>
<name>A0ABS3HNP2_9ENTE</name>
<keyword evidence="1" id="KW-0805">Transcription regulation</keyword>
<keyword evidence="7" id="KW-1185">Reference proteome</keyword>
<proteinExistence type="predicted"/>
<comment type="caution">
    <text evidence="6">The sequence shown here is derived from an EMBL/GenBank/DDBJ whole genome shotgun (WGS) entry which is preliminary data.</text>
</comment>
<keyword evidence="2 4" id="KW-0238">DNA-binding</keyword>
<dbReference type="SMART" id="SM00862">
    <property type="entry name" value="Trans_reg_C"/>
    <property type="match status" value="1"/>
</dbReference>
<gene>
    <name evidence="6" type="ORF">JZO85_22740</name>
</gene>
<dbReference type="InterPro" id="IPR016032">
    <property type="entry name" value="Sig_transdc_resp-reg_C-effctor"/>
</dbReference>
<organism evidence="6 7">
    <name type="scientific">Candidatus Enterococcus murrayae</name>
    <dbReference type="NCBI Taxonomy" id="2815321"/>
    <lineage>
        <taxon>Bacteria</taxon>
        <taxon>Bacillati</taxon>
        <taxon>Bacillota</taxon>
        <taxon>Bacilli</taxon>
        <taxon>Lactobacillales</taxon>
        <taxon>Enterococcaceae</taxon>
        <taxon>Enterococcus</taxon>
    </lineage>
</organism>
<evidence type="ECO:0000256" key="3">
    <source>
        <dbReference type="ARBA" id="ARBA00023163"/>
    </source>
</evidence>
<dbReference type="EMBL" id="JAFLVR010000088">
    <property type="protein sequence ID" value="MBO0455076.1"/>
    <property type="molecule type" value="Genomic_DNA"/>
</dbReference>
<evidence type="ECO:0000256" key="2">
    <source>
        <dbReference type="ARBA" id="ARBA00023125"/>
    </source>
</evidence>
<evidence type="ECO:0000256" key="4">
    <source>
        <dbReference type="PROSITE-ProRule" id="PRU01091"/>
    </source>
</evidence>
<dbReference type="InterPro" id="IPR001867">
    <property type="entry name" value="OmpR/PhoB-type_DNA-bd"/>
</dbReference>
<dbReference type="Gene3D" id="1.10.10.10">
    <property type="entry name" value="Winged helix-like DNA-binding domain superfamily/Winged helix DNA-binding domain"/>
    <property type="match status" value="1"/>
</dbReference>
<dbReference type="InterPro" id="IPR036388">
    <property type="entry name" value="WH-like_DNA-bd_sf"/>
</dbReference>
<evidence type="ECO:0000313" key="6">
    <source>
        <dbReference type="EMBL" id="MBO0455076.1"/>
    </source>
</evidence>
<dbReference type="RefSeq" id="WP_207110795.1">
    <property type="nucleotide sequence ID" value="NZ_JAFLVR010000088.1"/>
</dbReference>